<dbReference type="Proteomes" id="UP000256977">
    <property type="component" value="Unassembled WGS sequence"/>
</dbReference>
<dbReference type="PANTHER" id="PTHR34220">
    <property type="entry name" value="SENSOR HISTIDINE KINASE YPDA"/>
    <property type="match status" value="1"/>
</dbReference>
<feature type="transmembrane region" description="Helical" evidence="6">
    <location>
        <begin position="293"/>
        <end position="317"/>
    </location>
</feature>
<dbReference type="GO" id="GO:0000155">
    <property type="term" value="F:phosphorelay sensor kinase activity"/>
    <property type="evidence" value="ECO:0007669"/>
    <property type="project" value="InterPro"/>
</dbReference>
<dbReference type="PROSITE" id="PS50885">
    <property type="entry name" value="HAMP"/>
    <property type="match status" value="1"/>
</dbReference>
<evidence type="ECO:0000256" key="6">
    <source>
        <dbReference type="SAM" id="Phobius"/>
    </source>
</evidence>
<dbReference type="PANTHER" id="PTHR34220:SF7">
    <property type="entry name" value="SENSOR HISTIDINE KINASE YPDA"/>
    <property type="match status" value="1"/>
</dbReference>
<dbReference type="InterPro" id="IPR003660">
    <property type="entry name" value="HAMP_dom"/>
</dbReference>
<keyword evidence="2" id="KW-1003">Cell membrane</keyword>
<comment type="subcellular location">
    <subcellularLocation>
        <location evidence="1">Cell membrane</location>
        <topology evidence="1">Multi-pass membrane protein</topology>
    </subcellularLocation>
</comment>
<keyword evidence="5 6" id="KW-0472">Membrane</keyword>
<evidence type="ECO:0000313" key="9">
    <source>
        <dbReference type="Proteomes" id="UP000256977"/>
    </source>
</evidence>
<name>A0A3D9HT03_9BACL</name>
<dbReference type="OrthoDB" id="2490356at2"/>
<keyword evidence="6" id="KW-1133">Transmembrane helix</keyword>
<keyword evidence="6" id="KW-0812">Transmembrane</keyword>
<evidence type="ECO:0000256" key="2">
    <source>
        <dbReference type="ARBA" id="ARBA00022475"/>
    </source>
</evidence>
<keyword evidence="4" id="KW-0808">Transferase</keyword>
<reference evidence="8 9" key="1">
    <citation type="submission" date="2018-07" db="EMBL/GenBank/DDBJ databases">
        <title>Genomic Encyclopedia of Type Strains, Phase III (KMG-III): the genomes of soil and plant-associated and newly described type strains.</title>
        <authorList>
            <person name="Whitman W."/>
        </authorList>
    </citation>
    <scope>NUCLEOTIDE SEQUENCE [LARGE SCALE GENOMIC DNA]</scope>
    <source>
        <strain evidence="8 9">CECT 7287</strain>
    </source>
</reference>
<proteinExistence type="predicted"/>
<dbReference type="InterPro" id="IPR010559">
    <property type="entry name" value="Sig_transdc_His_kin_internal"/>
</dbReference>
<dbReference type="RefSeq" id="WP_116065756.1">
    <property type="nucleotide sequence ID" value="NZ_QRDZ01000057.1"/>
</dbReference>
<dbReference type="SUPFAM" id="SSF158472">
    <property type="entry name" value="HAMP domain-like"/>
    <property type="match status" value="1"/>
</dbReference>
<comment type="caution">
    <text evidence="8">The sequence shown here is derived from an EMBL/GenBank/DDBJ whole genome shotgun (WGS) entry which is preliminary data.</text>
</comment>
<dbReference type="Gene3D" id="6.10.340.10">
    <property type="match status" value="1"/>
</dbReference>
<dbReference type="Pfam" id="PF06580">
    <property type="entry name" value="His_kinase"/>
    <property type="match status" value="1"/>
</dbReference>
<evidence type="ECO:0000313" key="8">
    <source>
        <dbReference type="EMBL" id="RED52642.1"/>
    </source>
</evidence>
<dbReference type="EMBL" id="QRDZ01000057">
    <property type="protein sequence ID" value="RED52642.1"/>
    <property type="molecule type" value="Genomic_DNA"/>
</dbReference>
<dbReference type="InterPro" id="IPR036890">
    <property type="entry name" value="HATPase_C_sf"/>
</dbReference>
<feature type="transmembrane region" description="Helical" evidence="6">
    <location>
        <begin position="21"/>
        <end position="41"/>
    </location>
</feature>
<dbReference type="CDD" id="cd06225">
    <property type="entry name" value="HAMP"/>
    <property type="match status" value="1"/>
</dbReference>
<protein>
    <submittedName>
        <fullName evidence="8">Two-component system sensor histidine kinase YesM</fullName>
    </submittedName>
</protein>
<dbReference type="AlphaFoldDB" id="A0A3D9HT03"/>
<dbReference type="SUPFAM" id="SSF55874">
    <property type="entry name" value="ATPase domain of HSP90 chaperone/DNA topoisomerase II/histidine kinase"/>
    <property type="match status" value="1"/>
</dbReference>
<sequence>MRFMKPFAGKNLLSIGLYPKIVLVFMAAIVPILIVGSLLIVNGEKTLRREIENSLSSRVHFYTAELSTALEHIVDLKREYIFDEDIQRFTTMSPVMTDYERSVEVRAIQKKIQTLKSSSAYIEDAALFLASEQKIIRPNRIAYTITPEDAAIHELMNRKAAPILVWHGKLVQAERFPTGTYEDELPAYWLVITLNERKIKSILSRMLTENGGNAILSGLESDWLLSGDDSNDRFQRLMTEMPQSHPEASGRNVTTVDKRDYIAAYERSAELGFALTLYMPEELVLKPLSGYQWWFRILIATAVVIVLLFAYWIYLFLQRPLQRLVRAFRKVSEGSFDVQLKSRSRDEIDYFYEQFNRMVGTIQSLIRDVYEQGLRSQRAELKHLQAQINPHFLYNAYYRLHRMAQDEDTDSVKRYTRLLGDYLKYITRNGREEATLKMEADHARTYADILKMRFRDKLSIEWEELPEDEENRLVPKLIVQPIVENAFVHGLEELDGRGVLRFSVARDAVSGTLSLVVEDNGNLLSDDKLAALAERLQSSAEDIETTGVLNVHRRLALKFGPEFGLRISRSELGGMRVDIRLPAEERG</sequence>
<evidence type="ECO:0000256" key="4">
    <source>
        <dbReference type="ARBA" id="ARBA00022679"/>
    </source>
</evidence>
<organism evidence="8 9">
    <name type="scientific">Cohnella phaseoli</name>
    <dbReference type="NCBI Taxonomy" id="456490"/>
    <lineage>
        <taxon>Bacteria</taxon>
        <taxon>Bacillati</taxon>
        <taxon>Bacillota</taxon>
        <taxon>Bacilli</taxon>
        <taxon>Bacillales</taxon>
        <taxon>Paenibacillaceae</taxon>
        <taxon>Cohnella</taxon>
    </lineage>
</organism>
<dbReference type="InterPro" id="IPR050640">
    <property type="entry name" value="Bact_2-comp_sensor_kinase"/>
</dbReference>
<keyword evidence="8" id="KW-0418">Kinase</keyword>
<evidence type="ECO:0000256" key="3">
    <source>
        <dbReference type="ARBA" id="ARBA00022553"/>
    </source>
</evidence>
<evidence type="ECO:0000256" key="1">
    <source>
        <dbReference type="ARBA" id="ARBA00004651"/>
    </source>
</evidence>
<evidence type="ECO:0000259" key="7">
    <source>
        <dbReference type="PROSITE" id="PS50885"/>
    </source>
</evidence>
<keyword evidence="3" id="KW-0597">Phosphoprotein</keyword>
<evidence type="ECO:0000256" key="5">
    <source>
        <dbReference type="ARBA" id="ARBA00023136"/>
    </source>
</evidence>
<dbReference type="Pfam" id="PF00672">
    <property type="entry name" value="HAMP"/>
    <property type="match status" value="1"/>
</dbReference>
<dbReference type="SMART" id="SM00304">
    <property type="entry name" value="HAMP"/>
    <property type="match status" value="1"/>
</dbReference>
<dbReference type="GO" id="GO:0005886">
    <property type="term" value="C:plasma membrane"/>
    <property type="evidence" value="ECO:0007669"/>
    <property type="project" value="UniProtKB-SubCell"/>
</dbReference>
<feature type="domain" description="HAMP" evidence="7">
    <location>
        <begin position="315"/>
        <end position="367"/>
    </location>
</feature>
<keyword evidence="9" id="KW-1185">Reference proteome</keyword>
<gene>
    <name evidence="8" type="ORF">DFP98_1571</name>
</gene>
<dbReference type="Gene3D" id="3.30.565.10">
    <property type="entry name" value="Histidine kinase-like ATPase, C-terminal domain"/>
    <property type="match status" value="1"/>
</dbReference>
<accession>A0A3D9HT03</accession>